<feature type="domain" description="EamA" evidence="7">
    <location>
        <begin position="144"/>
        <end position="282"/>
    </location>
</feature>
<accession>A0A1X3D7F2</accession>
<evidence type="ECO:0000256" key="1">
    <source>
        <dbReference type="ARBA" id="ARBA00004651"/>
    </source>
</evidence>
<feature type="transmembrane region" description="Helical" evidence="6">
    <location>
        <begin position="240"/>
        <end position="259"/>
    </location>
</feature>
<dbReference type="STRING" id="1931275.BV914_08230"/>
<dbReference type="PANTHER" id="PTHR32322:SF18">
    <property type="entry name" value="S-ADENOSYLMETHIONINE_S-ADENOSYLHOMOCYSTEINE TRANSPORTER"/>
    <property type="match status" value="1"/>
</dbReference>
<dbReference type="Pfam" id="PF00892">
    <property type="entry name" value="EamA"/>
    <property type="match status" value="2"/>
</dbReference>
<evidence type="ECO:0000256" key="6">
    <source>
        <dbReference type="SAM" id="Phobius"/>
    </source>
</evidence>
<protein>
    <submittedName>
        <fullName evidence="8">EamA family transporter</fullName>
    </submittedName>
</protein>
<name>A0A1X3D7F2_9NEIS</name>
<dbReference type="PANTHER" id="PTHR32322">
    <property type="entry name" value="INNER MEMBRANE TRANSPORTER"/>
    <property type="match status" value="1"/>
</dbReference>
<dbReference type="Gene3D" id="1.10.3730.20">
    <property type="match status" value="1"/>
</dbReference>
<feature type="transmembrane region" description="Helical" evidence="6">
    <location>
        <begin position="174"/>
        <end position="194"/>
    </location>
</feature>
<sequence>MAALWGVSWVWGRIVAQNLPPVSASAIRFILAGTALAAGLLCMGKFPKLKNLSRKQWLGLTVSAFFGVYAYAVCFLTGLKHMPAGEAAVIISLNPVLILLLSRLIFKEKITLRIGTGMAMAFFGSLICITRGNPLMLFQQQPGLGQMLILGCVLCWACYTIVGRFVLKGIDALTVTLATAWIGGMMLAVTALLAERQSFDWVWQTADTVWLSLIALAIGSTALAYVWFFEGVKALGSGTAGAYITLVPVFGVLSSVAFLGEPLHFSLVSGGILAVCGMLVMYLGKR</sequence>
<evidence type="ECO:0000313" key="9">
    <source>
        <dbReference type="Proteomes" id="UP000193303"/>
    </source>
</evidence>
<dbReference type="InterPro" id="IPR000620">
    <property type="entry name" value="EamA_dom"/>
</dbReference>
<gene>
    <name evidence="8" type="ORF">BV912_11870</name>
</gene>
<dbReference type="InterPro" id="IPR050638">
    <property type="entry name" value="AA-Vitamin_Transporters"/>
</dbReference>
<evidence type="ECO:0000256" key="2">
    <source>
        <dbReference type="ARBA" id="ARBA00022475"/>
    </source>
</evidence>
<comment type="subcellular location">
    <subcellularLocation>
        <location evidence="1">Cell membrane</location>
        <topology evidence="1">Multi-pass membrane protein</topology>
    </subcellularLocation>
</comment>
<keyword evidence="2" id="KW-1003">Cell membrane</keyword>
<evidence type="ECO:0000256" key="4">
    <source>
        <dbReference type="ARBA" id="ARBA00022989"/>
    </source>
</evidence>
<feature type="transmembrane region" description="Helical" evidence="6">
    <location>
        <begin position="85"/>
        <end position="106"/>
    </location>
</feature>
<dbReference type="Proteomes" id="UP000193303">
    <property type="component" value="Unassembled WGS sequence"/>
</dbReference>
<feature type="transmembrane region" description="Helical" evidence="6">
    <location>
        <begin position="144"/>
        <end position="167"/>
    </location>
</feature>
<feature type="transmembrane region" description="Helical" evidence="6">
    <location>
        <begin position="118"/>
        <end position="138"/>
    </location>
</feature>
<proteinExistence type="predicted"/>
<feature type="transmembrane region" description="Helical" evidence="6">
    <location>
        <begin position="58"/>
        <end position="79"/>
    </location>
</feature>
<evidence type="ECO:0000259" key="7">
    <source>
        <dbReference type="Pfam" id="PF00892"/>
    </source>
</evidence>
<dbReference type="AlphaFoldDB" id="A0A1X3D7F2"/>
<dbReference type="EMBL" id="MTAB01000045">
    <property type="protein sequence ID" value="OSI15830.1"/>
    <property type="molecule type" value="Genomic_DNA"/>
</dbReference>
<dbReference type="InterPro" id="IPR037185">
    <property type="entry name" value="EmrE-like"/>
</dbReference>
<keyword evidence="4 6" id="KW-1133">Transmembrane helix</keyword>
<comment type="caution">
    <text evidence="8">The sequence shown here is derived from an EMBL/GenBank/DDBJ whole genome shotgun (WGS) entry which is preliminary data.</text>
</comment>
<keyword evidence="5 6" id="KW-0472">Membrane</keyword>
<evidence type="ECO:0000256" key="3">
    <source>
        <dbReference type="ARBA" id="ARBA00022692"/>
    </source>
</evidence>
<feature type="transmembrane region" description="Helical" evidence="6">
    <location>
        <begin position="265"/>
        <end position="284"/>
    </location>
</feature>
<reference evidence="9" key="1">
    <citation type="submission" date="2017-01" db="EMBL/GenBank/DDBJ databases">
        <authorList>
            <person name="Mah S.A."/>
            <person name="Swanson W.J."/>
            <person name="Moy G.W."/>
            <person name="Vacquier V.D."/>
        </authorList>
    </citation>
    <scope>NUCLEOTIDE SEQUENCE [LARGE SCALE GENOMIC DNA]</scope>
    <source>
        <strain evidence="9">124861</strain>
    </source>
</reference>
<evidence type="ECO:0000256" key="5">
    <source>
        <dbReference type="ARBA" id="ARBA00023136"/>
    </source>
</evidence>
<keyword evidence="3 6" id="KW-0812">Transmembrane</keyword>
<dbReference type="GO" id="GO:0005886">
    <property type="term" value="C:plasma membrane"/>
    <property type="evidence" value="ECO:0007669"/>
    <property type="project" value="UniProtKB-SubCell"/>
</dbReference>
<evidence type="ECO:0000313" key="8">
    <source>
        <dbReference type="EMBL" id="OSI15830.1"/>
    </source>
</evidence>
<feature type="transmembrane region" description="Helical" evidence="6">
    <location>
        <begin position="26"/>
        <end position="46"/>
    </location>
</feature>
<organism evidence="8 9">
    <name type="scientific">Neisseria dumasiana</name>
    <dbReference type="NCBI Taxonomy" id="1931275"/>
    <lineage>
        <taxon>Bacteria</taxon>
        <taxon>Pseudomonadati</taxon>
        <taxon>Pseudomonadota</taxon>
        <taxon>Betaproteobacteria</taxon>
        <taxon>Neisseriales</taxon>
        <taxon>Neisseriaceae</taxon>
        <taxon>Neisseria</taxon>
    </lineage>
</organism>
<dbReference type="OrthoDB" id="5186724at2"/>
<feature type="domain" description="EamA" evidence="7">
    <location>
        <begin position="2"/>
        <end position="128"/>
    </location>
</feature>
<dbReference type="SUPFAM" id="SSF103481">
    <property type="entry name" value="Multidrug resistance efflux transporter EmrE"/>
    <property type="match status" value="2"/>
</dbReference>
<feature type="transmembrane region" description="Helical" evidence="6">
    <location>
        <begin position="209"/>
        <end position="228"/>
    </location>
</feature>